<dbReference type="GO" id="GO:0016740">
    <property type="term" value="F:transferase activity"/>
    <property type="evidence" value="ECO:0007669"/>
    <property type="project" value="UniProtKB-ARBA"/>
</dbReference>
<dbReference type="GeneID" id="57133685"/>
<dbReference type="Gene3D" id="3.30.930.10">
    <property type="entry name" value="Bira Bifunctional Protein, Domain 2"/>
    <property type="match status" value="1"/>
</dbReference>
<name>A0AAE8J3G0_LATSK</name>
<sequence>MTIEAAQIQRVLSPELRDLLTLSVQQVLPSTNAYLLQQPMRDQQWSVVVAQQQTQGRGQRDHQFVSPIGGLYLSLLMPVRDPACFNAFQQTAAAGVALAETIQALLHYEVQLKWVNDVYNRRQKLAGILTEGYLDVTGRLSGVVVGVGLNFASTIETEHIGNLRALVVAQQVTINQFSAQYLNRLYTLLQLPALELTRRYQRWTPLVGRKLQSIAGQPVKGLSVSALKPDGTLILSNQQIVRIGQRVRFAD</sequence>
<reference evidence="3 4" key="1">
    <citation type="submission" date="2018-02" db="EMBL/GenBank/DDBJ databases">
        <authorList>
            <person name="Rodrigo-Torres L."/>
            <person name="Arahal R. D."/>
            <person name="Lucena T."/>
        </authorList>
    </citation>
    <scope>NUCLEOTIDE SEQUENCE [LARGE SCALE GENOMIC DNA]</scope>
    <source>
        <strain evidence="3 4">CECT 9267</strain>
    </source>
</reference>
<dbReference type="NCBIfam" id="TIGR00121">
    <property type="entry name" value="birA_ligase"/>
    <property type="match status" value="1"/>
</dbReference>
<dbReference type="EMBL" id="OKRC01000001">
    <property type="protein sequence ID" value="SPE18727.1"/>
    <property type="molecule type" value="Genomic_DNA"/>
</dbReference>
<dbReference type="Pfam" id="PF03099">
    <property type="entry name" value="BPL_LplA_LipB"/>
    <property type="match status" value="1"/>
</dbReference>
<dbReference type="GO" id="GO:0005737">
    <property type="term" value="C:cytoplasm"/>
    <property type="evidence" value="ECO:0007669"/>
    <property type="project" value="TreeGrafter"/>
</dbReference>
<dbReference type="PANTHER" id="PTHR12835">
    <property type="entry name" value="BIOTIN PROTEIN LIGASE"/>
    <property type="match status" value="1"/>
</dbReference>
<dbReference type="InterPro" id="IPR045864">
    <property type="entry name" value="aa-tRNA-synth_II/BPL/LPL"/>
</dbReference>
<evidence type="ECO:0000256" key="1">
    <source>
        <dbReference type="ARBA" id="ARBA00022598"/>
    </source>
</evidence>
<keyword evidence="1 3" id="KW-0436">Ligase</keyword>
<dbReference type="SUPFAM" id="SSF55681">
    <property type="entry name" value="Class II aaRS and biotin synthetases"/>
    <property type="match status" value="1"/>
</dbReference>
<dbReference type="PANTHER" id="PTHR12835:SF5">
    <property type="entry name" value="BIOTIN--PROTEIN LIGASE"/>
    <property type="match status" value="1"/>
</dbReference>
<dbReference type="InterPro" id="IPR004143">
    <property type="entry name" value="BPL_LPL_catalytic"/>
</dbReference>
<accession>A0AAE8J3G0</accession>
<dbReference type="GO" id="GO:0004077">
    <property type="term" value="F:biotin--[biotin carboxyl-carrier protein] ligase activity"/>
    <property type="evidence" value="ECO:0007669"/>
    <property type="project" value="UniProtKB-EC"/>
</dbReference>
<dbReference type="GO" id="GO:0009249">
    <property type="term" value="P:protein lipoylation"/>
    <property type="evidence" value="ECO:0007669"/>
    <property type="project" value="UniProtKB-ARBA"/>
</dbReference>
<proteinExistence type="predicted"/>
<dbReference type="EC" id="6.3.4.15" evidence="3"/>
<dbReference type="InterPro" id="IPR004408">
    <property type="entry name" value="Biotin_CoA_COase_ligase"/>
</dbReference>
<protein>
    <submittedName>
        <fullName evidence="3">Bifunctional ligase/repressor BirA</fullName>
        <ecNumber evidence="3">6.3.4.15</ecNumber>
    </submittedName>
</protein>
<evidence type="ECO:0000313" key="4">
    <source>
        <dbReference type="Proteomes" id="UP000239650"/>
    </source>
</evidence>
<feature type="domain" description="BPL/LPL catalytic" evidence="2">
    <location>
        <begin position="27"/>
        <end position="150"/>
    </location>
</feature>
<evidence type="ECO:0000259" key="2">
    <source>
        <dbReference type="Pfam" id="PF03099"/>
    </source>
</evidence>
<dbReference type="AlphaFoldDB" id="A0AAE8J3G0"/>
<organism evidence="3 4">
    <name type="scientific">Latilactobacillus sakei</name>
    <name type="common">Lactobacillus sakei</name>
    <dbReference type="NCBI Taxonomy" id="1599"/>
    <lineage>
        <taxon>Bacteria</taxon>
        <taxon>Bacillati</taxon>
        <taxon>Bacillota</taxon>
        <taxon>Bacilli</taxon>
        <taxon>Lactobacillales</taxon>
        <taxon>Lactobacillaceae</taxon>
        <taxon>Latilactobacillus</taxon>
    </lineage>
</organism>
<comment type="caution">
    <text evidence="3">The sequence shown here is derived from an EMBL/GenBank/DDBJ whole genome shotgun (WGS) entry which is preliminary data.</text>
</comment>
<gene>
    <name evidence="3" type="primary">birA</name>
    <name evidence="3" type="ORF">LAS9267_00270</name>
</gene>
<dbReference type="RefSeq" id="WP_082267647.1">
    <property type="nucleotide sequence ID" value="NZ_BJLN01000007.1"/>
</dbReference>
<evidence type="ECO:0000313" key="3">
    <source>
        <dbReference type="EMBL" id="SPE18727.1"/>
    </source>
</evidence>
<dbReference type="Proteomes" id="UP000239650">
    <property type="component" value="Unassembled WGS sequence"/>
</dbReference>